<comment type="caution">
    <text evidence="9">The sequence shown here is derived from an EMBL/GenBank/DDBJ whole genome shotgun (WGS) entry which is preliminary data.</text>
</comment>
<reference evidence="10" key="1">
    <citation type="journal article" date="2019" name="Int. J. Syst. Evol. Microbiol.">
        <title>The Global Catalogue of Microorganisms (GCM) 10K type strain sequencing project: providing services to taxonomists for standard genome sequencing and annotation.</title>
        <authorList>
            <consortium name="The Broad Institute Genomics Platform"/>
            <consortium name="The Broad Institute Genome Sequencing Center for Infectious Disease"/>
            <person name="Wu L."/>
            <person name="Ma J."/>
        </authorList>
    </citation>
    <scope>NUCLEOTIDE SEQUENCE [LARGE SCALE GENOMIC DNA]</scope>
    <source>
        <strain evidence="10">JCM 13006</strain>
    </source>
</reference>
<dbReference type="RefSeq" id="WP_345696856.1">
    <property type="nucleotide sequence ID" value="NZ_BAABIS010000001.1"/>
</dbReference>
<keyword evidence="4 7" id="KW-1133">Transmembrane helix</keyword>
<feature type="transmembrane region" description="Helical" evidence="7">
    <location>
        <begin position="463"/>
        <end position="482"/>
    </location>
</feature>
<feature type="transmembrane region" description="Helical" evidence="7">
    <location>
        <begin position="423"/>
        <end position="443"/>
    </location>
</feature>
<keyword evidence="3 7" id="KW-0812">Transmembrane</keyword>
<dbReference type="InterPro" id="IPR003838">
    <property type="entry name" value="ABC3_permease_C"/>
</dbReference>
<evidence type="ECO:0000256" key="1">
    <source>
        <dbReference type="ARBA" id="ARBA00004651"/>
    </source>
</evidence>
<feature type="transmembrane region" description="Helical" evidence="7">
    <location>
        <begin position="517"/>
        <end position="535"/>
    </location>
</feature>
<feature type="transmembrane region" description="Helical" evidence="7">
    <location>
        <begin position="1052"/>
        <end position="1070"/>
    </location>
</feature>
<keyword evidence="2" id="KW-1003">Cell membrane</keyword>
<gene>
    <name evidence="9" type="ORF">GCM10023235_24680</name>
</gene>
<name>A0ABP9DIQ2_9ACTN</name>
<keyword evidence="5 7" id="KW-0472">Membrane</keyword>
<feature type="transmembrane region" description="Helical" evidence="7">
    <location>
        <begin position="379"/>
        <end position="402"/>
    </location>
</feature>
<feature type="domain" description="ABC3 transporter permease C-terminal" evidence="8">
    <location>
        <begin position="297"/>
        <end position="405"/>
    </location>
</feature>
<dbReference type="Pfam" id="PF02687">
    <property type="entry name" value="FtsX"/>
    <property type="match status" value="2"/>
</dbReference>
<feature type="transmembrane region" description="Helical" evidence="7">
    <location>
        <begin position="336"/>
        <end position="359"/>
    </location>
</feature>
<dbReference type="PANTHER" id="PTHR30572">
    <property type="entry name" value="MEMBRANE COMPONENT OF TRANSPORTER-RELATED"/>
    <property type="match status" value="1"/>
</dbReference>
<evidence type="ECO:0000256" key="6">
    <source>
        <dbReference type="ARBA" id="ARBA00038076"/>
    </source>
</evidence>
<feature type="transmembrane region" description="Helical" evidence="7">
    <location>
        <begin position="293"/>
        <end position="316"/>
    </location>
</feature>
<comment type="similarity">
    <text evidence="6">Belongs to the ABC-4 integral membrane protein family.</text>
</comment>
<evidence type="ECO:0000259" key="8">
    <source>
        <dbReference type="Pfam" id="PF02687"/>
    </source>
</evidence>
<evidence type="ECO:0000313" key="10">
    <source>
        <dbReference type="Proteomes" id="UP001501752"/>
    </source>
</evidence>
<evidence type="ECO:0000256" key="2">
    <source>
        <dbReference type="ARBA" id="ARBA00022475"/>
    </source>
</evidence>
<sequence length="1092" mass="111394">MVGFVVRRLRGRLPLASAALLTVLITTAVLTALTVFDRAADEAGTRRALQGPGHGRTTVLLSGDRTLADRTADDAAVRGFAQDLFAPLPVTVQAVARSGSYGLAATAAPGKDPDLTTIAALDRARTVLADGSWPAAARPGGPVEVAVPEPALAGLGLAGARLPAELELTDRFTGRPLTVLATGVYRVADREDPYWRLDPLAGRGTQLLSFASYGPLLADDTVFTGGTVAQGARSWLVDADFTALPVAGTGALRQRAVDLADRIRREQSLRTDTDLPALLDELATDALVARSTLLVGALQLAVLAAAALLLVVHLLADRQAAENELLTARGASRRRIGAFTAAEAALLALPAAVLAPPLTPLLLRLLPGTGGALPTGVPAVSWPVAAAVAVGCVLLAVVPVLLRSAGTAVLRRAGRRRAAVAGAVRSGADLALLVLAVLAYQQLTHYAGGGLSADAAGRLGVDPLLVAAPTLALCAGTVLVLRLLPFAARLGERLAARGAGLAPALAGWQFARRPGRGAGPVLLLVLATSMGMLAVGQRASWSASQADQADFATAGGLRISGSAVPVAGQGGQYRALPGGDRLIPVIRKDQHLTDGRAATVLALDARAAAAHLPVRSDLLDGRDPKALFAALPAEPLTGAKAGPVLPGRPTRIDLDVTTRVTTPAHPLPDMDGFACPGVCRHDLRLRILLRDGLGVSYTVQAPPIAESGAQHVSVDLGGLYGAPTGTPAWPLTVAGLLVESELQPDSGVTGQLSIDRITALDGPGAAPAPVTLPEGLGWKVTAEAKGKLPSDGFGAKVGTGLLLLDYHTLSGPRGVQRMTVAPIDAEGAAAVAPEPVAVATRDYLAGSGASVGDEVRVPLGTATIKVKVVAQVQALPTAFGPAIALDLATLDRVLAAHGDYGLGPTEWWLPGTGPDDPTPRQAADRLRAGATVQNLQVRQELAADLRADPLGAAPQSALAALAVAAAALAAIGFAAASAGAAAERTAEFAVLVALGTPRRRLARTVAAEQGVLALLGLGVGLGLGALLVHLMVPLMVLTPTAHRPVPEVLVRLPLGQVALLAAAMAAVLLVSARPAARRHREPGSRLRHVEEM</sequence>
<evidence type="ECO:0000256" key="7">
    <source>
        <dbReference type="SAM" id="Phobius"/>
    </source>
</evidence>
<dbReference type="Proteomes" id="UP001501752">
    <property type="component" value="Unassembled WGS sequence"/>
</dbReference>
<dbReference type="InterPro" id="IPR050250">
    <property type="entry name" value="Macrolide_Exporter_MacB"/>
</dbReference>
<accession>A0ABP9DIQ2</accession>
<evidence type="ECO:0000256" key="3">
    <source>
        <dbReference type="ARBA" id="ARBA00022692"/>
    </source>
</evidence>
<feature type="domain" description="ABC3 transporter permease C-terminal" evidence="8">
    <location>
        <begin position="961"/>
        <end position="1070"/>
    </location>
</feature>
<protein>
    <submittedName>
        <fullName evidence="9">ABC transporter permease</fullName>
    </submittedName>
</protein>
<comment type="subcellular location">
    <subcellularLocation>
        <location evidence="1">Cell membrane</location>
        <topology evidence="1">Multi-pass membrane protein</topology>
    </subcellularLocation>
</comment>
<evidence type="ECO:0000256" key="5">
    <source>
        <dbReference type="ARBA" id="ARBA00023136"/>
    </source>
</evidence>
<dbReference type="EMBL" id="BAABIS010000001">
    <property type="protein sequence ID" value="GAA4846995.1"/>
    <property type="molecule type" value="Genomic_DNA"/>
</dbReference>
<dbReference type="PANTHER" id="PTHR30572:SF4">
    <property type="entry name" value="ABC TRANSPORTER PERMEASE YTRF"/>
    <property type="match status" value="1"/>
</dbReference>
<keyword evidence="10" id="KW-1185">Reference proteome</keyword>
<feature type="transmembrane region" description="Helical" evidence="7">
    <location>
        <begin position="1010"/>
        <end position="1032"/>
    </location>
</feature>
<organism evidence="9 10">
    <name type="scientific">Kitasatospora terrestris</name>
    <dbReference type="NCBI Taxonomy" id="258051"/>
    <lineage>
        <taxon>Bacteria</taxon>
        <taxon>Bacillati</taxon>
        <taxon>Actinomycetota</taxon>
        <taxon>Actinomycetes</taxon>
        <taxon>Kitasatosporales</taxon>
        <taxon>Streptomycetaceae</taxon>
        <taxon>Kitasatospora</taxon>
    </lineage>
</organism>
<proteinExistence type="inferred from homology"/>
<evidence type="ECO:0000313" key="9">
    <source>
        <dbReference type="EMBL" id="GAA4846995.1"/>
    </source>
</evidence>
<evidence type="ECO:0000256" key="4">
    <source>
        <dbReference type="ARBA" id="ARBA00022989"/>
    </source>
</evidence>